<evidence type="ECO:0000256" key="8">
    <source>
        <dbReference type="RuleBase" id="RU361270"/>
    </source>
</evidence>
<evidence type="ECO:0000256" key="7">
    <source>
        <dbReference type="PIRSR" id="PIRSR600895-51"/>
    </source>
</evidence>
<comment type="catalytic activity">
    <reaction evidence="1 8">
        <text>5-hydroxyisourate + H2O = 5-hydroxy-2-oxo-4-ureido-2,5-dihydro-1H-imidazole-5-carboxylate + H(+)</text>
        <dbReference type="Rhea" id="RHEA:23736"/>
        <dbReference type="ChEBI" id="CHEBI:15377"/>
        <dbReference type="ChEBI" id="CHEBI:15378"/>
        <dbReference type="ChEBI" id="CHEBI:18072"/>
        <dbReference type="ChEBI" id="CHEBI:58639"/>
        <dbReference type="EC" id="3.5.2.17"/>
    </reaction>
</comment>
<accession>A0A0D2X494</accession>
<dbReference type="RefSeq" id="XP_004345681.1">
    <property type="nucleotide sequence ID" value="XM_004345631.2"/>
</dbReference>
<dbReference type="InterPro" id="IPR036817">
    <property type="entry name" value="Transthyretin/HIU_hydrolase_sf"/>
</dbReference>
<evidence type="ECO:0000256" key="3">
    <source>
        <dbReference type="ARBA" id="ARBA00009850"/>
    </source>
</evidence>
<comment type="function">
    <text evidence="2">Catalyzes the hydrolysis of 5-hydroxyisourate (HIU) to 2-oxo-4-hydroxy-4-carboxy-5-ureidoimidazoline (OHCU).</text>
</comment>
<dbReference type="PROSITE" id="PS00769">
    <property type="entry name" value="TRANSTHYRETIN_2"/>
    <property type="match status" value="1"/>
</dbReference>
<name>A0A0D2X494_CAPO3</name>
<dbReference type="SUPFAM" id="SSF49472">
    <property type="entry name" value="Transthyretin (synonym: prealbumin)"/>
    <property type="match status" value="1"/>
</dbReference>
<evidence type="ECO:0000256" key="4">
    <source>
        <dbReference type="ARBA" id="ARBA00011881"/>
    </source>
</evidence>
<sequence>MQRAAVLCNHLALNTPFRLESPESAAAAAVTMSAAGPLTTHILDTTLGRPAANVPLRLERASAVPSSPSLASVGSETWEVLATGVTNQDGRCPGLLSGRITPGRYRMTFDTNSYFASTNTEGFYPYVQIVFSISDTTSHYHIPLLLSPYGYSTYRGS</sequence>
<dbReference type="NCBIfam" id="TIGR02962">
    <property type="entry name" value="hdxy_isourate"/>
    <property type="match status" value="1"/>
</dbReference>
<evidence type="ECO:0000313" key="11">
    <source>
        <dbReference type="Proteomes" id="UP000008743"/>
    </source>
</evidence>
<feature type="binding site" evidence="7">
    <location>
        <position position="154"/>
    </location>
    <ligand>
        <name>substrate</name>
    </ligand>
</feature>
<dbReference type="PRINTS" id="PR00189">
    <property type="entry name" value="TRNSTHYRETIN"/>
</dbReference>
<feature type="binding site" evidence="7">
    <location>
        <position position="41"/>
    </location>
    <ligand>
        <name>substrate</name>
    </ligand>
</feature>
<dbReference type="PANTHER" id="PTHR10395:SF7">
    <property type="entry name" value="5-HYDROXYISOURATE HYDROLASE"/>
    <property type="match status" value="1"/>
</dbReference>
<reference evidence="11" key="1">
    <citation type="submission" date="2011-02" db="EMBL/GenBank/DDBJ databases">
        <title>The Genome Sequence of Capsaspora owczarzaki ATCC 30864.</title>
        <authorList>
            <person name="Russ C."/>
            <person name="Cuomo C."/>
            <person name="Burger G."/>
            <person name="Gray M.W."/>
            <person name="Holland P.W.H."/>
            <person name="King N."/>
            <person name="Lang F.B.F."/>
            <person name="Roger A.J."/>
            <person name="Ruiz-Trillo I."/>
            <person name="Young S.K."/>
            <person name="Zeng Q."/>
            <person name="Gargeya S."/>
            <person name="Alvarado L."/>
            <person name="Berlin A."/>
            <person name="Chapman S.B."/>
            <person name="Chen Z."/>
            <person name="Freedman E."/>
            <person name="Gellesch M."/>
            <person name="Goldberg J."/>
            <person name="Griggs A."/>
            <person name="Gujja S."/>
            <person name="Heilman E."/>
            <person name="Heiman D."/>
            <person name="Howarth C."/>
            <person name="Mehta T."/>
            <person name="Neiman D."/>
            <person name="Pearson M."/>
            <person name="Roberts A."/>
            <person name="Saif S."/>
            <person name="Shea T."/>
            <person name="Shenoy N."/>
            <person name="Sisk P."/>
            <person name="Stolte C."/>
            <person name="Sykes S."/>
            <person name="White J."/>
            <person name="Yandava C."/>
            <person name="Haas B."/>
            <person name="Nusbaum C."/>
            <person name="Birren B."/>
        </authorList>
    </citation>
    <scope>NUCLEOTIDE SEQUENCE</scope>
    <source>
        <strain evidence="11">ATCC 30864</strain>
    </source>
</reference>
<dbReference type="PANTHER" id="PTHR10395">
    <property type="entry name" value="URICASE AND TRANSTHYRETIN-RELATED"/>
    <property type="match status" value="1"/>
</dbReference>
<feature type="binding site" evidence="7">
    <location>
        <position position="91"/>
    </location>
    <ligand>
        <name>substrate</name>
    </ligand>
</feature>
<dbReference type="AlphaFoldDB" id="A0A0D2X494"/>
<dbReference type="InterPro" id="IPR023419">
    <property type="entry name" value="Transthyretin_CS"/>
</dbReference>
<evidence type="ECO:0000256" key="6">
    <source>
        <dbReference type="ARBA" id="ARBA00022801"/>
    </source>
</evidence>
<dbReference type="InterPro" id="IPR000895">
    <property type="entry name" value="Transthyretin/HIU_hydrolase"/>
</dbReference>
<evidence type="ECO:0000256" key="2">
    <source>
        <dbReference type="ARBA" id="ARBA00002704"/>
    </source>
</evidence>
<dbReference type="FunCoup" id="A0A0D2X494">
    <property type="interactions" value="35"/>
</dbReference>
<dbReference type="EC" id="3.5.2.17" evidence="8"/>
<dbReference type="InterPro" id="IPR014306">
    <property type="entry name" value="Hydroxyisourate_hydrolase"/>
</dbReference>
<evidence type="ECO:0000256" key="5">
    <source>
        <dbReference type="ARBA" id="ARBA00022631"/>
    </source>
</evidence>
<comment type="similarity">
    <text evidence="3 8">Belongs to the transthyretin family. 5-hydroxyisourate hydrolase subfamily.</text>
</comment>
<dbReference type="eggNOG" id="KOG3006">
    <property type="taxonomic scope" value="Eukaryota"/>
</dbReference>
<dbReference type="Gene3D" id="2.60.40.180">
    <property type="entry name" value="Transthyretin/hydroxyisourate hydrolase domain"/>
    <property type="match status" value="1"/>
</dbReference>
<keyword evidence="5 8" id="KW-0659">Purine metabolism</keyword>
<keyword evidence="11" id="KW-1185">Reference proteome</keyword>
<proteinExistence type="inferred from homology"/>
<dbReference type="CDD" id="cd05822">
    <property type="entry name" value="TLP_HIUase"/>
    <property type="match status" value="1"/>
</dbReference>
<evidence type="ECO:0000256" key="1">
    <source>
        <dbReference type="ARBA" id="ARBA00001043"/>
    </source>
</evidence>
<dbReference type="Proteomes" id="UP000008743">
    <property type="component" value="Unassembled WGS sequence"/>
</dbReference>
<organism evidence="10 11">
    <name type="scientific">Capsaspora owczarzaki (strain ATCC 30864)</name>
    <dbReference type="NCBI Taxonomy" id="595528"/>
    <lineage>
        <taxon>Eukaryota</taxon>
        <taxon>Filasterea</taxon>
        <taxon>Capsaspora</taxon>
    </lineage>
</organism>
<evidence type="ECO:0000259" key="9">
    <source>
        <dbReference type="SMART" id="SM00095"/>
    </source>
</evidence>
<protein>
    <recommendedName>
        <fullName evidence="8">5-hydroxyisourate hydrolase</fullName>
        <shortName evidence="8">HIU hydrolase</shortName>
        <shortName evidence="8">HIUHase</shortName>
        <ecNumber evidence="8">3.5.2.17</ecNumber>
    </recommendedName>
</protein>
<dbReference type="EMBL" id="KE346369">
    <property type="protein sequence ID" value="KJE95664.1"/>
    <property type="molecule type" value="Genomic_DNA"/>
</dbReference>
<gene>
    <name evidence="10" type="ORF">CAOG_006091</name>
</gene>
<dbReference type="GO" id="GO:0033971">
    <property type="term" value="F:hydroxyisourate hydrolase activity"/>
    <property type="evidence" value="ECO:0007669"/>
    <property type="project" value="UniProtKB-EC"/>
</dbReference>
<dbReference type="InParanoid" id="A0A0D2X494"/>
<dbReference type="SMART" id="SM00095">
    <property type="entry name" value="TR_THY"/>
    <property type="match status" value="1"/>
</dbReference>
<dbReference type="STRING" id="595528.A0A0D2X494"/>
<dbReference type="InterPro" id="IPR023416">
    <property type="entry name" value="Transthyretin/HIU_hydrolase_d"/>
</dbReference>
<comment type="subunit">
    <text evidence="4 8">Homotetramer.</text>
</comment>
<keyword evidence="6 8" id="KW-0378">Hydrolase</keyword>
<dbReference type="GO" id="GO:0006144">
    <property type="term" value="P:purine nucleobase metabolic process"/>
    <property type="evidence" value="ECO:0007669"/>
    <property type="project" value="UniProtKB-KW"/>
</dbReference>
<feature type="domain" description="Transthyretin/hydroxyisourate hydrolase" evidence="9">
    <location>
        <begin position="33"/>
        <end position="156"/>
    </location>
</feature>
<evidence type="ECO:0000313" key="10">
    <source>
        <dbReference type="EMBL" id="KJE95664.1"/>
    </source>
</evidence>
<dbReference type="OMA" id="CSENQNY"/>
<dbReference type="PhylomeDB" id="A0A0D2X494"/>
<dbReference type="Pfam" id="PF00576">
    <property type="entry name" value="Transthyretin"/>
    <property type="match status" value="1"/>
</dbReference>
<dbReference type="OrthoDB" id="10265230at2759"/>